<evidence type="ECO:0008006" key="3">
    <source>
        <dbReference type="Google" id="ProtNLM"/>
    </source>
</evidence>
<organism evidence="1 2">
    <name type="scientific">Cardiocondyla obscurior</name>
    <dbReference type="NCBI Taxonomy" id="286306"/>
    <lineage>
        <taxon>Eukaryota</taxon>
        <taxon>Metazoa</taxon>
        <taxon>Ecdysozoa</taxon>
        <taxon>Arthropoda</taxon>
        <taxon>Hexapoda</taxon>
        <taxon>Insecta</taxon>
        <taxon>Pterygota</taxon>
        <taxon>Neoptera</taxon>
        <taxon>Endopterygota</taxon>
        <taxon>Hymenoptera</taxon>
        <taxon>Apocrita</taxon>
        <taxon>Aculeata</taxon>
        <taxon>Formicoidea</taxon>
        <taxon>Formicidae</taxon>
        <taxon>Myrmicinae</taxon>
        <taxon>Cardiocondyla</taxon>
    </lineage>
</organism>
<accession>A0AAW2EFS5</accession>
<dbReference type="EMBL" id="JADYXP020000022">
    <property type="protein sequence ID" value="KAL0102579.1"/>
    <property type="molecule type" value="Genomic_DNA"/>
</dbReference>
<dbReference type="Proteomes" id="UP001430953">
    <property type="component" value="Unassembled WGS sequence"/>
</dbReference>
<dbReference type="AlphaFoldDB" id="A0AAW2EFS5"/>
<sequence>MEWRRKAASIANKKREALEKNADIVSKVLRCTVRNATNELFPCDERRRNSVSATQVCRIYVRVNAKDGRDWLRLITRRMPVACIPGREPKSRVRAVSVRHAHESPPRKTLASPSAGIKRTCLLLVKLTYSIISGLHNIGVIPHFPREQLFCHFW</sequence>
<evidence type="ECO:0000313" key="1">
    <source>
        <dbReference type="EMBL" id="KAL0102579.1"/>
    </source>
</evidence>
<keyword evidence="2" id="KW-1185">Reference proteome</keyword>
<reference evidence="1 2" key="1">
    <citation type="submission" date="2023-03" db="EMBL/GenBank/DDBJ databases">
        <title>High recombination rates correlate with genetic variation in Cardiocondyla obscurior ants.</title>
        <authorList>
            <person name="Errbii M."/>
        </authorList>
    </citation>
    <scope>NUCLEOTIDE SEQUENCE [LARGE SCALE GENOMIC DNA]</scope>
    <source>
        <strain evidence="1">Alpha-2009</strain>
        <tissue evidence="1">Whole body</tissue>
    </source>
</reference>
<comment type="caution">
    <text evidence="1">The sequence shown here is derived from an EMBL/GenBank/DDBJ whole genome shotgun (WGS) entry which is preliminary data.</text>
</comment>
<gene>
    <name evidence="1" type="ORF">PUN28_018107</name>
</gene>
<protein>
    <recommendedName>
        <fullName evidence="3">Ribosomal protein S14</fullName>
    </recommendedName>
</protein>
<proteinExistence type="predicted"/>
<name>A0AAW2EFS5_9HYME</name>
<evidence type="ECO:0000313" key="2">
    <source>
        <dbReference type="Proteomes" id="UP001430953"/>
    </source>
</evidence>